<dbReference type="Proteomes" id="UP001553843">
    <property type="component" value="Unassembled WGS sequence"/>
</dbReference>
<gene>
    <name evidence="2" type="ORF">AB0887_27305</name>
</gene>
<proteinExistence type="predicted"/>
<reference evidence="2 3" key="1">
    <citation type="submission" date="2024-06" db="EMBL/GenBank/DDBJ databases">
        <title>The Natural Products Discovery Center: Release of the First 8490 Sequenced Strains for Exploring Actinobacteria Biosynthetic Diversity.</title>
        <authorList>
            <person name="Kalkreuter E."/>
            <person name="Kautsar S.A."/>
            <person name="Yang D."/>
            <person name="Bader C.D."/>
            <person name="Teijaro C.N."/>
            <person name="Fluegel L."/>
            <person name="Davis C.M."/>
            <person name="Simpson J.R."/>
            <person name="Lauterbach L."/>
            <person name="Steele A.D."/>
            <person name="Gui C."/>
            <person name="Meng S."/>
            <person name="Li G."/>
            <person name="Viehrig K."/>
            <person name="Ye F."/>
            <person name="Su P."/>
            <person name="Kiefer A.F."/>
            <person name="Nichols A."/>
            <person name="Cepeda A.J."/>
            <person name="Yan W."/>
            <person name="Fan B."/>
            <person name="Jiang Y."/>
            <person name="Adhikari A."/>
            <person name="Zheng C.-J."/>
            <person name="Schuster L."/>
            <person name="Cowan T.M."/>
            <person name="Smanski M.J."/>
            <person name="Chevrette M.G."/>
            <person name="De Carvalho L.P.S."/>
            <person name="Shen B."/>
        </authorList>
    </citation>
    <scope>NUCLEOTIDE SEQUENCE [LARGE SCALE GENOMIC DNA]</scope>
    <source>
        <strain evidence="2 3">NPDC047833</strain>
    </source>
</reference>
<dbReference type="RefSeq" id="WP_359780919.1">
    <property type="nucleotide sequence ID" value="NZ_JBEYRR010000008.1"/>
</dbReference>
<accession>A0ABV3M1Q6</accession>
<name>A0ABV3M1Q6_9ACTN</name>
<organism evidence="2 3">
    <name type="scientific">Streptomyces huasconensis</name>
    <dbReference type="NCBI Taxonomy" id="1854574"/>
    <lineage>
        <taxon>Bacteria</taxon>
        <taxon>Bacillati</taxon>
        <taxon>Actinomycetota</taxon>
        <taxon>Actinomycetes</taxon>
        <taxon>Kitasatosporales</taxon>
        <taxon>Streptomycetaceae</taxon>
        <taxon>Streptomyces</taxon>
    </lineage>
</organism>
<evidence type="ECO:0000313" key="2">
    <source>
        <dbReference type="EMBL" id="MEW2365645.1"/>
    </source>
</evidence>
<dbReference type="EMBL" id="JBEYRS010000012">
    <property type="protein sequence ID" value="MEW2365645.1"/>
    <property type="molecule type" value="Genomic_DNA"/>
</dbReference>
<comment type="caution">
    <text evidence="2">The sequence shown here is derived from an EMBL/GenBank/DDBJ whole genome shotgun (WGS) entry which is preliminary data.</text>
</comment>
<keyword evidence="3" id="KW-1185">Reference proteome</keyword>
<feature type="region of interest" description="Disordered" evidence="1">
    <location>
        <begin position="1"/>
        <end position="20"/>
    </location>
</feature>
<sequence length="72" mass="7486">MTAILPERPTALDDLPPMPDTAPPVVLPGLLTGIGLVPRQVPAWITDPDLAASIVAGHVDIPDELTPQEATS</sequence>
<evidence type="ECO:0000313" key="3">
    <source>
        <dbReference type="Proteomes" id="UP001553843"/>
    </source>
</evidence>
<evidence type="ECO:0000256" key="1">
    <source>
        <dbReference type="SAM" id="MobiDB-lite"/>
    </source>
</evidence>
<protein>
    <submittedName>
        <fullName evidence="2">Uncharacterized protein</fullName>
    </submittedName>
</protein>